<comment type="caution">
    <text evidence="1">The sequence shown here is derived from an EMBL/GenBank/DDBJ whole genome shotgun (WGS) entry which is preliminary data.</text>
</comment>
<dbReference type="Proteomes" id="UP001165267">
    <property type="component" value="Unassembled WGS sequence"/>
</dbReference>
<dbReference type="PROSITE" id="PS51257">
    <property type="entry name" value="PROKAR_LIPOPROTEIN"/>
    <property type="match status" value="1"/>
</dbReference>
<proteinExistence type="predicted"/>
<evidence type="ECO:0000313" key="1">
    <source>
        <dbReference type="EMBL" id="MCR2747177.1"/>
    </source>
</evidence>
<name>A0ABT1XIS4_9BURK</name>
<protein>
    <recommendedName>
        <fullName evidence="3">Lipoprotein</fullName>
    </recommendedName>
</protein>
<gene>
    <name evidence="1" type="ORF">NSP04_11010</name>
</gene>
<dbReference type="EMBL" id="JANKHG010000018">
    <property type="protein sequence ID" value="MCR2747177.1"/>
    <property type="molecule type" value="Genomic_DNA"/>
</dbReference>
<sequence>MHKQLQLSFVFISVLLVACDPTTKQPPAQLLVTQETPTTWQFETFSCAFGCDSLLADALDQRKGQVLDFNSPQNGFDLLTQCNGKLTLQETAKTNTEVIKQLNETVSPIQEFTPENTGLTDLELTTAEASCQEEGNAETFTTFWVVSLTKDTMKVYFEGASFLNFKAVKKD</sequence>
<accession>A0ABT1XIS4</accession>
<organism evidence="1 2">
    <name type="scientific">Limnobacter parvus</name>
    <dbReference type="NCBI Taxonomy" id="2939690"/>
    <lineage>
        <taxon>Bacteria</taxon>
        <taxon>Pseudomonadati</taxon>
        <taxon>Pseudomonadota</taxon>
        <taxon>Betaproteobacteria</taxon>
        <taxon>Burkholderiales</taxon>
        <taxon>Burkholderiaceae</taxon>
        <taxon>Limnobacter</taxon>
    </lineage>
</organism>
<reference evidence="1" key="1">
    <citation type="submission" date="2022-07" db="EMBL/GenBank/DDBJ databases">
        <authorList>
            <person name="Xamxidin M."/>
        </authorList>
    </citation>
    <scope>NUCLEOTIDE SEQUENCE</scope>
    <source>
        <strain evidence="1">YS8-69</strain>
    </source>
</reference>
<evidence type="ECO:0000313" key="2">
    <source>
        <dbReference type="Proteomes" id="UP001165267"/>
    </source>
</evidence>
<keyword evidence="2" id="KW-1185">Reference proteome</keyword>
<dbReference type="RefSeq" id="WP_257512404.1">
    <property type="nucleotide sequence ID" value="NZ_JANKHG010000018.1"/>
</dbReference>
<evidence type="ECO:0008006" key="3">
    <source>
        <dbReference type="Google" id="ProtNLM"/>
    </source>
</evidence>